<dbReference type="Pfam" id="PF08327">
    <property type="entry name" value="AHSA1"/>
    <property type="match status" value="1"/>
</dbReference>
<evidence type="ECO:0000256" key="1">
    <source>
        <dbReference type="ARBA" id="ARBA00006817"/>
    </source>
</evidence>
<dbReference type="InterPro" id="IPR013538">
    <property type="entry name" value="ASHA1/2-like_C"/>
</dbReference>
<dbReference type="AlphaFoldDB" id="A0A4R9GP64"/>
<organism evidence="3 4">
    <name type="scientific">Leptospira fluminis</name>
    <dbReference type="NCBI Taxonomy" id="2484979"/>
    <lineage>
        <taxon>Bacteria</taxon>
        <taxon>Pseudomonadati</taxon>
        <taxon>Spirochaetota</taxon>
        <taxon>Spirochaetia</taxon>
        <taxon>Leptospirales</taxon>
        <taxon>Leptospiraceae</taxon>
        <taxon>Leptospira</taxon>
    </lineage>
</organism>
<dbReference type="Gene3D" id="3.30.530.20">
    <property type="match status" value="1"/>
</dbReference>
<evidence type="ECO:0000259" key="2">
    <source>
        <dbReference type="Pfam" id="PF08327"/>
    </source>
</evidence>
<gene>
    <name evidence="3" type="ORF">EHO61_09795</name>
</gene>
<dbReference type="OrthoDB" id="287565at2"/>
<proteinExistence type="inferred from homology"/>
<comment type="similarity">
    <text evidence="1">Belongs to the AHA1 family.</text>
</comment>
<dbReference type="EMBL" id="RQEV01000010">
    <property type="protein sequence ID" value="TGK18741.1"/>
    <property type="molecule type" value="Genomic_DNA"/>
</dbReference>
<reference evidence="3" key="1">
    <citation type="journal article" date="2019" name="PLoS Negl. Trop. Dis.">
        <title>Revisiting the worldwide diversity of Leptospira species in the environment.</title>
        <authorList>
            <person name="Vincent A.T."/>
            <person name="Schiettekatte O."/>
            <person name="Bourhy P."/>
            <person name="Veyrier F.J."/>
            <person name="Picardeau M."/>
        </authorList>
    </citation>
    <scope>NUCLEOTIDE SEQUENCE [LARGE SCALE GENOMIC DNA]</scope>
    <source>
        <strain evidence="3">SCS5</strain>
    </source>
</reference>
<keyword evidence="4" id="KW-1185">Reference proteome</keyword>
<feature type="domain" description="Activator of Hsp90 ATPase homologue 1/2-like C-terminal" evidence="2">
    <location>
        <begin position="13"/>
        <end position="133"/>
    </location>
</feature>
<dbReference type="InterPro" id="IPR023393">
    <property type="entry name" value="START-like_dom_sf"/>
</dbReference>
<name>A0A4R9GP64_9LEPT</name>
<dbReference type="Proteomes" id="UP000297855">
    <property type="component" value="Unassembled WGS sequence"/>
</dbReference>
<dbReference type="RefSeq" id="WP_135813414.1">
    <property type="nucleotide sequence ID" value="NZ_RQEV01000010.1"/>
</dbReference>
<dbReference type="SUPFAM" id="SSF55961">
    <property type="entry name" value="Bet v1-like"/>
    <property type="match status" value="1"/>
</dbReference>
<sequence length="149" mass="17241">MSYEINHKIGLKVAPERLYETLTDPKKLAQWWTSDTRGNGTNVGGILEFWFGNFCQKFEVRTLEPGKLVRWKATQEGGMGEWAGTEVTFRIWTDNIQTLLHFRHSDWKESTDFLAHCSMKWATFLLSLKDLIEKGQGRPAPNDLSIDYN</sequence>
<accession>A0A4R9GP64</accession>
<protein>
    <submittedName>
        <fullName evidence="3">SRPBCC domain-containing protein</fullName>
    </submittedName>
</protein>
<dbReference type="CDD" id="cd07814">
    <property type="entry name" value="SRPBCC_CalC_Aha1-like"/>
    <property type="match status" value="1"/>
</dbReference>
<evidence type="ECO:0000313" key="3">
    <source>
        <dbReference type="EMBL" id="TGK18741.1"/>
    </source>
</evidence>
<evidence type="ECO:0000313" key="4">
    <source>
        <dbReference type="Proteomes" id="UP000297855"/>
    </source>
</evidence>
<comment type="caution">
    <text evidence="3">The sequence shown here is derived from an EMBL/GenBank/DDBJ whole genome shotgun (WGS) entry which is preliminary data.</text>
</comment>